<proteinExistence type="predicted"/>
<evidence type="ECO:0000313" key="2">
    <source>
        <dbReference type="EMBL" id="RHN66951.1"/>
    </source>
</evidence>
<feature type="region of interest" description="Disordered" evidence="1">
    <location>
        <begin position="1"/>
        <end position="21"/>
    </location>
</feature>
<protein>
    <submittedName>
        <fullName evidence="2">Uncharacterized protein</fullName>
    </submittedName>
</protein>
<gene>
    <name evidence="2" type="ORF">MtrunA17_Chr3g0097391</name>
</gene>
<comment type="caution">
    <text evidence="2">The sequence shown here is derived from an EMBL/GenBank/DDBJ whole genome shotgun (WGS) entry which is preliminary data.</text>
</comment>
<evidence type="ECO:0000256" key="1">
    <source>
        <dbReference type="SAM" id="MobiDB-lite"/>
    </source>
</evidence>
<reference evidence="2" key="1">
    <citation type="journal article" date="2018" name="Nat. Plants">
        <title>Whole-genome landscape of Medicago truncatula symbiotic genes.</title>
        <authorList>
            <person name="Pecrix Y."/>
            <person name="Gamas P."/>
            <person name="Carrere S."/>
        </authorList>
    </citation>
    <scope>NUCLEOTIDE SEQUENCE</scope>
    <source>
        <tissue evidence="2">Leaves</tissue>
    </source>
</reference>
<feature type="compositionally biased region" description="Low complexity" evidence="1">
    <location>
        <begin position="1"/>
        <end position="12"/>
    </location>
</feature>
<organism evidence="2">
    <name type="scientific">Medicago truncatula</name>
    <name type="common">Barrel medic</name>
    <name type="synonym">Medicago tribuloides</name>
    <dbReference type="NCBI Taxonomy" id="3880"/>
    <lineage>
        <taxon>Eukaryota</taxon>
        <taxon>Viridiplantae</taxon>
        <taxon>Streptophyta</taxon>
        <taxon>Embryophyta</taxon>
        <taxon>Tracheophyta</taxon>
        <taxon>Spermatophyta</taxon>
        <taxon>Magnoliopsida</taxon>
        <taxon>eudicotyledons</taxon>
        <taxon>Gunneridae</taxon>
        <taxon>Pentapetalae</taxon>
        <taxon>rosids</taxon>
        <taxon>fabids</taxon>
        <taxon>Fabales</taxon>
        <taxon>Fabaceae</taxon>
        <taxon>Papilionoideae</taxon>
        <taxon>50 kb inversion clade</taxon>
        <taxon>NPAAA clade</taxon>
        <taxon>Hologalegina</taxon>
        <taxon>IRL clade</taxon>
        <taxon>Trifolieae</taxon>
        <taxon>Medicago</taxon>
    </lineage>
</organism>
<dbReference type="EMBL" id="PSQE01000003">
    <property type="protein sequence ID" value="RHN66951.1"/>
    <property type="molecule type" value="Genomic_DNA"/>
</dbReference>
<dbReference type="AlphaFoldDB" id="A0A396IQH5"/>
<name>A0A396IQH5_MEDTR</name>
<sequence>MASSSSAPESTSNQQQETPAYEIKGRTMSLEEWELKIQSECPVDFISLAAHNCDIRRFYVNQGLVRYFNLLNGPTYQTLIRHFWVRASIFDRAAAKIEEDEKVLLHPELKGKSREEMGLEPYSGIQIRSRIMKNLNNLKPPHITT</sequence>
<dbReference type="Proteomes" id="UP000265566">
    <property type="component" value="Chromosome 3"/>
</dbReference>
<dbReference type="Gramene" id="rna15075">
    <property type="protein sequence ID" value="RHN66951.1"/>
    <property type="gene ID" value="gene15075"/>
</dbReference>
<accession>A0A396IQH5</accession>